<feature type="coiled-coil region" evidence="2">
    <location>
        <begin position="41"/>
        <end position="68"/>
    </location>
</feature>
<dbReference type="PROSITE" id="PS50157">
    <property type="entry name" value="ZINC_FINGER_C2H2_2"/>
    <property type="match status" value="1"/>
</dbReference>
<accession>A0AAW0PN90</accession>
<gene>
    <name evidence="5" type="ORF">WMY93_005433</name>
</gene>
<keyword evidence="1" id="KW-0862">Zinc</keyword>
<dbReference type="Pfam" id="PF00096">
    <property type="entry name" value="zf-C2H2"/>
    <property type="match status" value="1"/>
</dbReference>
<evidence type="ECO:0000256" key="2">
    <source>
        <dbReference type="SAM" id="Coils"/>
    </source>
</evidence>
<evidence type="ECO:0000259" key="4">
    <source>
        <dbReference type="PROSITE" id="PS50157"/>
    </source>
</evidence>
<sequence length="399" mass="43421">MSSRLAFQTQLASIMEVLANAAVAEICKLVDDDYAVVSLQMSQCQKENKALKRKLHLLELKMARGTAERRLRESAFSSGRLKVQISGSDNSSSRLRETSPSPADGAFEQQPLWPHRALTSNASEQAQHPQSKSPDVQFVEPEPVIVKEETKSETKEEEVVHLIEDNDVLDPTPRVTDGPKISQVQSCPSTRTATPPRPPRRKSATNRRAESLEDPDLVLIKVEDPEEVRGKANTPSLIIQEGLVESSTDDFKAELSFAEASQLSANQVQESSQGLSEVSFSSASLWTNDTLPSFSHDPNLPGPSSQMSAYNTNANLFSNIQMSGSVLTGQLPPEFLNPSLNTSQNSLKKKAQRKKNCACDFCGKGFSSPANLESHLRTHTGESRLPVTSAGSCSLSSGT</sequence>
<reference evidence="6" key="1">
    <citation type="submission" date="2024-04" db="EMBL/GenBank/DDBJ databases">
        <title>Salinicola lusitanus LLJ914,a marine bacterium isolated from the Okinawa Trough.</title>
        <authorList>
            <person name="Li J."/>
        </authorList>
    </citation>
    <scope>NUCLEOTIDE SEQUENCE [LARGE SCALE GENOMIC DNA]</scope>
</reference>
<dbReference type="AlphaFoldDB" id="A0AAW0PN90"/>
<dbReference type="Gene3D" id="3.30.160.60">
    <property type="entry name" value="Classic Zinc Finger"/>
    <property type="match status" value="1"/>
</dbReference>
<keyword evidence="6" id="KW-1185">Reference proteome</keyword>
<feature type="region of interest" description="Disordered" evidence="3">
    <location>
        <begin position="120"/>
        <end position="212"/>
    </location>
</feature>
<dbReference type="SUPFAM" id="SSF57667">
    <property type="entry name" value="beta-beta-alpha zinc fingers"/>
    <property type="match status" value="1"/>
</dbReference>
<dbReference type="FunFam" id="3.30.160.60:FF:001818">
    <property type="entry name" value="GDNF-inducible zinc finger protein 1 isoform X1"/>
    <property type="match status" value="1"/>
</dbReference>
<dbReference type="Proteomes" id="UP001460270">
    <property type="component" value="Unassembled WGS sequence"/>
</dbReference>
<dbReference type="GO" id="GO:0008270">
    <property type="term" value="F:zinc ion binding"/>
    <property type="evidence" value="ECO:0007669"/>
    <property type="project" value="UniProtKB-KW"/>
</dbReference>
<feature type="compositionally biased region" description="Basic and acidic residues" evidence="3">
    <location>
        <begin position="145"/>
        <end position="164"/>
    </location>
</feature>
<evidence type="ECO:0000313" key="6">
    <source>
        <dbReference type="Proteomes" id="UP001460270"/>
    </source>
</evidence>
<feature type="compositionally biased region" description="Polar residues" evidence="3">
    <location>
        <begin position="120"/>
        <end position="134"/>
    </location>
</feature>
<dbReference type="PROSITE" id="PS00028">
    <property type="entry name" value="ZINC_FINGER_C2H2_1"/>
    <property type="match status" value="1"/>
</dbReference>
<organism evidence="5 6">
    <name type="scientific">Mugilogobius chulae</name>
    <name type="common">yellowstripe goby</name>
    <dbReference type="NCBI Taxonomy" id="88201"/>
    <lineage>
        <taxon>Eukaryota</taxon>
        <taxon>Metazoa</taxon>
        <taxon>Chordata</taxon>
        <taxon>Craniata</taxon>
        <taxon>Vertebrata</taxon>
        <taxon>Euteleostomi</taxon>
        <taxon>Actinopterygii</taxon>
        <taxon>Neopterygii</taxon>
        <taxon>Teleostei</taxon>
        <taxon>Neoteleostei</taxon>
        <taxon>Acanthomorphata</taxon>
        <taxon>Gobiaria</taxon>
        <taxon>Gobiiformes</taxon>
        <taxon>Gobioidei</taxon>
        <taxon>Gobiidae</taxon>
        <taxon>Gobionellinae</taxon>
        <taxon>Mugilogobius</taxon>
    </lineage>
</organism>
<dbReference type="InterPro" id="IPR013087">
    <property type="entry name" value="Znf_C2H2_type"/>
</dbReference>
<dbReference type="EMBL" id="JBBPFD010000004">
    <property type="protein sequence ID" value="KAK7929038.1"/>
    <property type="molecule type" value="Genomic_DNA"/>
</dbReference>
<protein>
    <recommendedName>
        <fullName evidence="4">C2H2-type domain-containing protein</fullName>
    </recommendedName>
</protein>
<comment type="caution">
    <text evidence="5">The sequence shown here is derived from an EMBL/GenBank/DDBJ whole genome shotgun (WGS) entry which is preliminary data.</text>
</comment>
<feature type="region of interest" description="Disordered" evidence="3">
    <location>
        <begin position="82"/>
        <end position="108"/>
    </location>
</feature>
<proteinExistence type="predicted"/>
<dbReference type="SMART" id="SM00355">
    <property type="entry name" value="ZnF_C2H2"/>
    <property type="match status" value="1"/>
</dbReference>
<evidence type="ECO:0000256" key="3">
    <source>
        <dbReference type="SAM" id="MobiDB-lite"/>
    </source>
</evidence>
<evidence type="ECO:0000256" key="1">
    <source>
        <dbReference type="PROSITE-ProRule" id="PRU00042"/>
    </source>
</evidence>
<name>A0AAW0PN90_9GOBI</name>
<keyword evidence="1" id="KW-0479">Metal-binding</keyword>
<evidence type="ECO:0000313" key="5">
    <source>
        <dbReference type="EMBL" id="KAK7929038.1"/>
    </source>
</evidence>
<feature type="compositionally biased region" description="Polar residues" evidence="3">
    <location>
        <begin position="85"/>
        <end position="101"/>
    </location>
</feature>
<keyword evidence="1" id="KW-0863">Zinc-finger</keyword>
<feature type="domain" description="C2H2-type" evidence="4">
    <location>
        <begin position="357"/>
        <end position="384"/>
    </location>
</feature>
<dbReference type="InterPro" id="IPR036236">
    <property type="entry name" value="Znf_C2H2_sf"/>
</dbReference>
<keyword evidence="2" id="KW-0175">Coiled coil</keyword>